<keyword evidence="2" id="KW-0812">Transmembrane</keyword>
<evidence type="ECO:0000256" key="2">
    <source>
        <dbReference type="SAM" id="Phobius"/>
    </source>
</evidence>
<dbReference type="Proteomes" id="UP001319874">
    <property type="component" value="Chromosome 4"/>
</dbReference>
<keyword evidence="2" id="KW-0472">Membrane</keyword>
<organism evidence="4 6">
    <name type="scientific">Paraburkholderia terrae</name>
    <dbReference type="NCBI Taxonomy" id="311230"/>
    <lineage>
        <taxon>Bacteria</taxon>
        <taxon>Pseudomonadati</taxon>
        <taxon>Pseudomonadota</taxon>
        <taxon>Betaproteobacteria</taxon>
        <taxon>Burkholderiales</taxon>
        <taxon>Burkholderiaceae</taxon>
        <taxon>Paraburkholderia</taxon>
    </lineage>
</organism>
<dbReference type="Gene3D" id="3.40.50.300">
    <property type="entry name" value="P-loop containing nucleotide triphosphate hydrolases"/>
    <property type="match status" value="2"/>
</dbReference>
<dbReference type="SUPFAM" id="SSF52540">
    <property type="entry name" value="P-loop containing nucleoside triphosphate hydrolases"/>
    <property type="match status" value="2"/>
</dbReference>
<evidence type="ECO:0000256" key="1">
    <source>
        <dbReference type="RuleBase" id="RU003651"/>
    </source>
</evidence>
<accession>A0ABN6JWK9</accession>
<dbReference type="CDD" id="cd19481">
    <property type="entry name" value="RecA-like_protease"/>
    <property type="match status" value="2"/>
</dbReference>
<comment type="similarity">
    <text evidence="1">Belongs to the AAA ATPase family.</text>
</comment>
<dbReference type="InterPro" id="IPR003593">
    <property type="entry name" value="AAA+_ATPase"/>
</dbReference>
<dbReference type="PANTHER" id="PTHR23077">
    <property type="entry name" value="AAA-FAMILY ATPASE"/>
    <property type="match status" value="1"/>
</dbReference>
<dbReference type="InterPro" id="IPR003960">
    <property type="entry name" value="ATPase_AAA_CS"/>
</dbReference>
<keyword evidence="1" id="KW-0067">ATP-binding</keyword>
<dbReference type="InterPro" id="IPR027417">
    <property type="entry name" value="P-loop_NTPase"/>
</dbReference>
<dbReference type="RefSeq" id="WP_229517383.1">
    <property type="nucleotide sequence ID" value="NZ_AP024958.1"/>
</dbReference>
<gene>
    <name evidence="4" type="ORF">PTKU64_88700</name>
    <name evidence="5" type="ORF">PTKU64_89630</name>
</gene>
<dbReference type="SMART" id="SM00382">
    <property type="entry name" value="AAA"/>
    <property type="match status" value="2"/>
</dbReference>
<evidence type="ECO:0000313" key="6">
    <source>
        <dbReference type="Proteomes" id="UP001319874"/>
    </source>
</evidence>
<dbReference type="PROSITE" id="PS00674">
    <property type="entry name" value="AAA"/>
    <property type="match status" value="1"/>
</dbReference>
<feature type="transmembrane region" description="Helical" evidence="2">
    <location>
        <begin position="38"/>
        <end position="56"/>
    </location>
</feature>
<dbReference type="InterPro" id="IPR050168">
    <property type="entry name" value="AAA_ATPase_domain"/>
</dbReference>
<dbReference type="Pfam" id="PF00004">
    <property type="entry name" value="AAA"/>
    <property type="match status" value="2"/>
</dbReference>
<dbReference type="PANTHER" id="PTHR23077:SF198">
    <property type="entry name" value="ATP-DEPENDENT ZINC METALLOPROTEASE FTSH"/>
    <property type="match status" value="1"/>
</dbReference>
<feature type="transmembrane region" description="Helical" evidence="2">
    <location>
        <begin position="12"/>
        <end position="32"/>
    </location>
</feature>
<keyword evidence="2" id="KW-1133">Transmembrane helix</keyword>
<dbReference type="EMBL" id="AP024958">
    <property type="protein sequence ID" value="BCZ85288.1"/>
    <property type="molecule type" value="Genomic_DNA"/>
</dbReference>
<proteinExistence type="inferred from homology"/>
<feature type="transmembrane region" description="Helical" evidence="2">
    <location>
        <begin position="87"/>
        <end position="107"/>
    </location>
</feature>
<keyword evidence="1" id="KW-0547">Nucleotide-binding</keyword>
<dbReference type="EMBL" id="AP024958">
    <property type="protein sequence ID" value="BCZ85195.1"/>
    <property type="molecule type" value="Genomic_DNA"/>
</dbReference>
<dbReference type="Gene3D" id="1.10.8.60">
    <property type="match status" value="2"/>
</dbReference>
<feature type="domain" description="AAA+ ATPase" evidence="3">
    <location>
        <begin position="433"/>
        <end position="562"/>
    </location>
</feature>
<evidence type="ECO:0000313" key="4">
    <source>
        <dbReference type="EMBL" id="BCZ85195.1"/>
    </source>
</evidence>
<reference evidence="4 6" key="1">
    <citation type="journal article" date="2022" name="Front. Microbiol.">
        <title>Identification and characterization of a novel class of self-sufficient cytochrome P450 hydroxylase involved in cyclohexanecarboxylate degradation in Paraburkholderia terrae strain KU-64.</title>
        <authorList>
            <person name="Yamamoto T."/>
            <person name="Hasegawa Y."/>
            <person name="Iwaki H."/>
        </authorList>
    </citation>
    <scope>NUCLEOTIDE SEQUENCE [LARGE SCALE GENOMIC DNA]</scope>
    <source>
        <strain evidence="4 6">KU-64</strain>
    </source>
</reference>
<keyword evidence="6" id="KW-1185">Reference proteome</keyword>
<protein>
    <recommendedName>
        <fullName evidence="3">AAA+ ATPase domain-containing protein</fullName>
    </recommendedName>
</protein>
<name>A0ABN6JWK9_9BURK</name>
<dbReference type="InterPro" id="IPR003959">
    <property type="entry name" value="ATPase_AAA_core"/>
</dbReference>
<evidence type="ECO:0000313" key="5">
    <source>
        <dbReference type="EMBL" id="BCZ85288.1"/>
    </source>
</evidence>
<evidence type="ECO:0000259" key="3">
    <source>
        <dbReference type="SMART" id="SM00382"/>
    </source>
</evidence>
<feature type="domain" description="AAA+ ATPase" evidence="3">
    <location>
        <begin position="178"/>
        <end position="312"/>
    </location>
</feature>
<sequence length="648" mass="70896">MNRFNTPGLFILRWAFVAIFVLVVIASLRPGMDVGADQFYVLLISTALATAAVWIQNPASARWIRLAFLAFSVGMLRLLFAFNVYSIYAAALWSIAAIAMAAIRRYAIAMPGCARYSASKESVTQPTHPSAGLPSVEYSFSQNIRRARYSFSDLVGMGNTKKHLLAAGEAIIRSPDSRRNGILLFGEPGNGKTLFAEALSGELNVPFFPVTYGDVASKWINETPQKLEAVFRQAREAAPCVLFLDEFDSMVKPRESAHAMDRDLSNVMLTNINDLHGTQVVLVAATNFIQSLDTAAIREGRFDFRVEISPPDFEARRAILRKSIGEAVGYDMIDNRLITSLAARWEGFSASRLAGLGGPLADMRRDGVIGPGRITFDHGMQAMRLLQGRRGRLPESVKSIDEIIMPPASRNALRDLAFRMKQIHRLEQIGGGLPTGLVFFGPPGTGKSQAAMALAQASGYAFLKTSGANIISKPESWDTLVREGADIRPVVILIDESDDILADRRYSSCASLTSRILTTLDGADGRIRDVIYIAATNHYDRLDSAVIRGGRFEEKVQFDVPGSQDLRQYIITGLKKIAAQRYTILRGVSERCLSVLAGRSIADVDAVLSRAINFAAVRALQENVAELRPADISAAANVVLTEQDRSMV</sequence>